<dbReference type="Gene3D" id="3.40.640.10">
    <property type="entry name" value="Type I PLP-dependent aspartate aminotransferase-like (Major domain)"/>
    <property type="match status" value="1"/>
</dbReference>
<keyword evidence="1" id="KW-0663">Pyridoxal phosphate</keyword>
<comment type="similarity">
    <text evidence="1">Belongs to the DegT/DnrJ/EryC1 family.</text>
</comment>
<keyword evidence="2" id="KW-0032">Aminotransferase</keyword>
<dbReference type="InterPro" id="IPR015424">
    <property type="entry name" value="PyrdxlP-dep_Trfase"/>
</dbReference>
<dbReference type="InterPro" id="IPR015421">
    <property type="entry name" value="PyrdxlP-dep_Trfase_major"/>
</dbReference>
<accession>A0ABS5IJ43</accession>
<keyword evidence="3" id="KW-1185">Reference proteome</keyword>
<dbReference type="Proteomes" id="UP000680714">
    <property type="component" value="Unassembled WGS sequence"/>
</dbReference>
<dbReference type="InterPro" id="IPR015422">
    <property type="entry name" value="PyrdxlP-dep_Trfase_small"/>
</dbReference>
<dbReference type="NCBIfam" id="TIGR04181">
    <property type="entry name" value="NHT_00031"/>
    <property type="match status" value="1"/>
</dbReference>
<dbReference type="Pfam" id="PF01041">
    <property type="entry name" value="DegT_DnrJ_EryC1"/>
    <property type="match status" value="1"/>
</dbReference>
<dbReference type="PANTHER" id="PTHR30244">
    <property type="entry name" value="TRANSAMINASE"/>
    <property type="match status" value="1"/>
</dbReference>
<evidence type="ECO:0000313" key="2">
    <source>
        <dbReference type="EMBL" id="MBR9973728.1"/>
    </source>
</evidence>
<protein>
    <submittedName>
        <fullName evidence="2">LegC family aminotransferase</fullName>
    </submittedName>
</protein>
<gene>
    <name evidence="2" type="ORF">KEC16_18535</name>
</gene>
<keyword evidence="2" id="KW-0808">Transferase</keyword>
<dbReference type="Gene3D" id="3.90.1150.10">
    <property type="entry name" value="Aspartate Aminotransferase, domain 1"/>
    <property type="match status" value="1"/>
</dbReference>
<sequence length="370" mass="40584">MAALHEPLFRGHEWEYVKECIDTGWVSTAGKFVDRFETMLVDYTGISHASAVVNGTAALHVCLMLAGIRQNDEVICQPLTFAATCAAIAYCGGLPHFVDVSPTTLGLCPDALETRLNETAEIVDGVCQNRLTRRRIGAVVCMHTYGHAVELDRLAALCARWHLPLIEDAAESLGSFYQGRHTGHWGVLSAVSFNGNKIVTTGGGGAVLTNDPYLARQAKHLTTTAKLPHRWEFEHDRVGYNYRLPNLNAALGCAQLEQLPNYVAAKRTLAQRYAEAFRDVANVSFFTEPSGCCSNYWLNVILLDHPDRSARDAILTATNDAGLMTRPAWQLMHRLAPYALAPHGDLKVAESLYDRLINIPSSVTLGESHG</sequence>
<dbReference type="CDD" id="cd00616">
    <property type="entry name" value="AHBA_syn"/>
    <property type="match status" value="1"/>
</dbReference>
<evidence type="ECO:0000313" key="3">
    <source>
        <dbReference type="Proteomes" id="UP000680714"/>
    </source>
</evidence>
<dbReference type="SUPFAM" id="SSF53383">
    <property type="entry name" value="PLP-dependent transferases"/>
    <property type="match status" value="1"/>
</dbReference>
<dbReference type="PIRSF" id="PIRSF000390">
    <property type="entry name" value="PLP_StrS"/>
    <property type="match status" value="1"/>
</dbReference>
<comment type="caution">
    <text evidence="2">The sequence shown here is derived from an EMBL/GenBank/DDBJ whole genome shotgun (WGS) entry which is preliminary data.</text>
</comment>
<evidence type="ECO:0000256" key="1">
    <source>
        <dbReference type="RuleBase" id="RU004508"/>
    </source>
</evidence>
<dbReference type="InterPro" id="IPR000653">
    <property type="entry name" value="DegT/StrS_aminotransferase"/>
</dbReference>
<name>A0ABS5IJ43_9PROT</name>
<proteinExistence type="inferred from homology"/>
<dbReference type="InterPro" id="IPR026385">
    <property type="entry name" value="LegC-like"/>
</dbReference>
<dbReference type="GO" id="GO:0008483">
    <property type="term" value="F:transaminase activity"/>
    <property type="evidence" value="ECO:0007669"/>
    <property type="project" value="UniProtKB-KW"/>
</dbReference>
<dbReference type="EMBL" id="JAGTUF010000030">
    <property type="protein sequence ID" value="MBR9973728.1"/>
    <property type="molecule type" value="Genomic_DNA"/>
</dbReference>
<dbReference type="PANTHER" id="PTHR30244:SF30">
    <property type="entry name" value="BLR5990 PROTEIN"/>
    <property type="match status" value="1"/>
</dbReference>
<organism evidence="2 3">
    <name type="scientific">Magnetospirillum sulfuroxidans</name>
    <dbReference type="NCBI Taxonomy" id="611300"/>
    <lineage>
        <taxon>Bacteria</taxon>
        <taxon>Pseudomonadati</taxon>
        <taxon>Pseudomonadota</taxon>
        <taxon>Alphaproteobacteria</taxon>
        <taxon>Rhodospirillales</taxon>
        <taxon>Rhodospirillaceae</taxon>
        <taxon>Magnetospirillum</taxon>
    </lineage>
</organism>
<reference evidence="2 3" key="1">
    <citation type="submission" date="2021-04" db="EMBL/GenBank/DDBJ databases">
        <title>Magnetospirillum sulfuroxidans sp. nov., a facultative chemolithoautotrophic sulfur-oxidizing alphaproteobacterium isolated from freshwater sediment and proposals for Paramagetospirillum gen. nov., and Magnetospirillaceae fam. nov.</title>
        <authorList>
            <person name="Koziaeva V."/>
            <person name="Geelhoed J.S."/>
            <person name="Sorokin D.Y."/>
            <person name="Grouzdev D.S."/>
        </authorList>
    </citation>
    <scope>NUCLEOTIDE SEQUENCE [LARGE SCALE GENOMIC DNA]</scope>
    <source>
        <strain evidence="2 3">J10</strain>
    </source>
</reference>